<dbReference type="Proteomes" id="UP000306196">
    <property type="component" value="Unassembled WGS sequence"/>
</dbReference>
<organism evidence="3 4">
    <name type="scientific">Phragmitibacter flavus</name>
    <dbReference type="NCBI Taxonomy" id="2576071"/>
    <lineage>
        <taxon>Bacteria</taxon>
        <taxon>Pseudomonadati</taxon>
        <taxon>Verrucomicrobiota</taxon>
        <taxon>Verrucomicrobiia</taxon>
        <taxon>Verrucomicrobiales</taxon>
        <taxon>Verrucomicrobiaceae</taxon>
        <taxon>Phragmitibacter</taxon>
    </lineage>
</organism>
<gene>
    <name evidence="3" type="ORF">FEM03_20980</name>
</gene>
<dbReference type="InterPro" id="IPR012912">
    <property type="entry name" value="Plasmid_pRiA4b_Orf3-like"/>
</dbReference>
<name>A0A5R8K945_9BACT</name>
<dbReference type="Gene3D" id="3.10.290.30">
    <property type="entry name" value="MM3350-like"/>
    <property type="match status" value="1"/>
</dbReference>
<dbReference type="SUPFAM" id="SSF159941">
    <property type="entry name" value="MM3350-like"/>
    <property type="match status" value="1"/>
</dbReference>
<evidence type="ECO:0000259" key="2">
    <source>
        <dbReference type="Pfam" id="PF07929"/>
    </source>
</evidence>
<evidence type="ECO:0000313" key="4">
    <source>
        <dbReference type="Proteomes" id="UP000306196"/>
    </source>
</evidence>
<feature type="region of interest" description="Disordered" evidence="1">
    <location>
        <begin position="123"/>
        <end position="142"/>
    </location>
</feature>
<dbReference type="Pfam" id="PF07929">
    <property type="entry name" value="PRiA4_ORF3"/>
    <property type="match status" value="1"/>
</dbReference>
<dbReference type="EMBL" id="VAUV01000019">
    <property type="protein sequence ID" value="TLD68810.1"/>
    <property type="molecule type" value="Genomic_DNA"/>
</dbReference>
<dbReference type="InterPro" id="IPR024047">
    <property type="entry name" value="MM3350-like_sf"/>
</dbReference>
<reference evidence="3 4" key="1">
    <citation type="submission" date="2019-05" db="EMBL/GenBank/DDBJ databases">
        <title>Verrucobacter flavum gen. nov., sp. nov. a new member of the family Verrucomicrobiaceae.</title>
        <authorList>
            <person name="Szuroczki S."/>
            <person name="Abbaszade G."/>
            <person name="Szabo A."/>
            <person name="Felfoldi T."/>
            <person name="Schumann P."/>
            <person name="Boka K."/>
            <person name="Keki Z."/>
            <person name="Toumi M."/>
            <person name="Toth E."/>
        </authorList>
    </citation>
    <scope>NUCLEOTIDE SEQUENCE [LARGE SCALE GENOMIC DNA]</scope>
    <source>
        <strain evidence="3 4">MG-N-17</strain>
    </source>
</reference>
<evidence type="ECO:0000313" key="3">
    <source>
        <dbReference type="EMBL" id="TLD68810.1"/>
    </source>
</evidence>
<keyword evidence="4" id="KW-1185">Reference proteome</keyword>
<evidence type="ECO:0000256" key="1">
    <source>
        <dbReference type="SAM" id="MobiDB-lite"/>
    </source>
</evidence>
<feature type="compositionally biased region" description="Polar residues" evidence="1">
    <location>
        <begin position="123"/>
        <end position="135"/>
    </location>
</feature>
<accession>A0A5R8K945</accession>
<dbReference type="RefSeq" id="WP_138088271.1">
    <property type="nucleotide sequence ID" value="NZ_VAUV01000019.1"/>
</dbReference>
<feature type="domain" description="Plasmid pRiA4b Orf3-like" evidence="2">
    <location>
        <begin position="17"/>
        <end position="130"/>
    </location>
</feature>
<proteinExistence type="predicted"/>
<sequence>MNQHHFTIQHGDYSADIVLGGEWSLYDLAEYIIKTIGFDFDHSFEFCDNLKNPYRSKERYTLFADMGDDPDYNDPGVQNTLVSTVFKPKRKMIFHFDYGDDWHFLVTCKAVKPSEKKRRFRSVLTTQGTPPTQYPNYDEEDV</sequence>
<dbReference type="AlphaFoldDB" id="A0A5R8K945"/>
<comment type="caution">
    <text evidence="3">The sequence shown here is derived from an EMBL/GenBank/DDBJ whole genome shotgun (WGS) entry which is preliminary data.</text>
</comment>
<dbReference type="OrthoDB" id="9801392at2"/>
<protein>
    <submittedName>
        <fullName evidence="3">Plasmid pRiA4b ORF-3 family protein</fullName>
    </submittedName>
</protein>